<gene>
    <name evidence="8" type="ORF">IAB60_12830</name>
</gene>
<dbReference type="InterPro" id="IPR019931">
    <property type="entry name" value="LPXTG_anchor"/>
</dbReference>
<evidence type="ECO:0000313" key="8">
    <source>
        <dbReference type="EMBL" id="HIT42955.1"/>
    </source>
</evidence>
<protein>
    <submittedName>
        <fullName evidence="8">LPXTG cell wall anchor domain-containing protein</fullName>
    </submittedName>
</protein>
<keyword evidence="6" id="KW-1133">Transmembrane helix</keyword>
<organism evidence="8 9">
    <name type="scientific">Candidatus Caccovicinus merdipullorum</name>
    <dbReference type="NCBI Taxonomy" id="2840724"/>
    <lineage>
        <taxon>Bacteria</taxon>
        <taxon>Bacillati</taxon>
        <taxon>Bacillota</taxon>
        <taxon>Clostridia</taxon>
        <taxon>Eubacteriales</taxon>
        <taxon>Candidatus Caccovicinus</taxon>
    </lineage>
</organism>
<keyword evidence="2" id="KW-0964">Secreted</keyword>
<feature type="domain" description="Gram-positive cocci surface proteins LPxTG" evidence="7">
    <location>
        <begin position="590"/>
        <end position="627"/>
    </location>
</feature>
<dbReference type="EMBL" id="DVKS01000212">
    <property type="protein sequence ID" value="HIT42955.1"/>
    <property type="molecule type" value="Genomic_DNA"/>
</dbReference>
<reference evidence="8" key="1">
    <citation type="submission" date="2020-10" db="EMBL/GenBank/DDBJ databases">
        <authorList>
            <person name="Gilroy R."/>
        </authorList>
    </citation>
    <scope>NUCLEOTIDE SEQUENCE</scope>
    <source>
        <strain evidence="8">CHK123-3438</strain>
    </source>
</reference>
<evidence type="ECO:0000256" key="4">
    <source>
        <dbReference type="ARBA" id="ARBA00023088"/>
    </source>
</evidence>
<evidence type="ECO:0000256" key="6">
    <source>
        <dbReference type="SAM" id="Phobius"/>
    </source>
</evidence>
<dbReference type="PROSITE" id="PS50847">
    <property type="entry name" value="GRAM_POS_ANCHORING"/>
    <property type="match status" value="1"/>
</dbReference>
<name>A0A9D1KGK6_9FIRM</name>
<feature type="compositionally biased region" description="Polar residues" evidence="5">
    <location>
        <begin position="550"/>
        <end position="562"/>
    </location>
</feature>
<keyword evidence="3" id="KW-0732">Signal</keyword>
<keyword evidence="6" id="KW-0812">Transmembrane</keyword>
<feature type="region of interest" description="Disordered" evidence="5">
    <location>
        <begin position="524"/>
        <end position="575"/>
    </location>
</feature>
<comment type="caution">
    <text evidence="8">The sequence shown here is derived from an EMBL/GenBank/DDBJ whole genome shotgun (WGS) entry which is preliminary data.</text>
</comment>
<keyword evidence="4" id="KW-0572">Peptidoglycan-anchor</keyword>
<evidence type="ECO:0000256" key="2">
    <source>
        <dbReference type="ARBA" id="ARBA00022525"/>
    </source>
</evidence>
<feature type="non-terminal residue" evidence="8">
    <location>
        <position position="1"/>
    </location>
</feature>
<feature type="compositionally biased region" description="Gly residues" evidence="5">
    <location>
        <begin position="529"/>
        <end position="549"/>
    </location>
</feature>
<feature type="transmembrane region" description="Helical" evidence="6">
    <location>
        <begin position="598"/>
        <end position="618"/>
    </location>
</feature>
<evidence type="ECO:0000256" key="1">
    <source>
        <dbReference type="ARBA" id="ARBA00022512"/>
    </source>
</evidence>
<dbReference type="AlphaFoldDB" id="A0A9D1KGK6"/>
<proteinExistence type="predicted"/>
<reference evidence="8" key="2">
    <citation type="journal article" date="2021" name="PeerJ">
        <title>Extensive microbial diversity within the chicken gut microbiome revealed by metagenomics and culture.</title>
        <authorList>
            <person name="Gilroy R."/>
            <person name="Ravi A."/>
            <person name="Getino M."/>
            <person name="Pursley I."/>
            <person name="Horton D.L."/>
            <person name="Alikhan N.F."/>
            <person name="Baker D."/>
            <person name="Gharbi K."/>
            <person name="Hall N."/>
            <person name="Watson M."/>
            <person name="Adriaenssens E.M."/>
            <person name="Foster-Nyarko E."/>
            <person name="Jarju S."/>
            <person name="Secka A."/>
            <person name="Antonio M."/>
            <person name="Oren A."/>
            <person name="Chaudhuri R.R."/>
            <person name="La Ragione R."/>
            <person name="Hildebrand F."/>
            <person name="Pallen M.J."/>
        </authorList>
    </citation>
    <scope>NUCLEOTIDE SEQUENCE</scope>
    <source>
        <strain evidence="8">CHK123-3438</strain>
    </source>
</reference>
<dbReference type="Gene3D" id="2.60.40.1140">
    <property type="entry name" value="Collagen-binding surface protein Cna, B-type domain"/>
    <property type="match status" value="1"/>
</dbReference>
<evidence type="ECO:0000256" key="3">
    <source>
        <dbReference type="ARBA" id="ARBA00022729"/>
    </source>
</evidence>
<accession>A0A9D1KGK6</accession>
<evidence type="ECO:0000256" key="5">
    <source>
        <dbReference type="SAM" id="MobiDB-lite"/>
    </source>
</evidence>
<sequence>LLSLIQSAQVTLYSYEGSSETAVSSLASPDEDGAFIFTGLRPAEEGNSGRQLYVNDELQVSALQVPEYAATYRIAVTISGADSYGLQLSSRYQMESSGQITDNHAPNRSREPSTLQSSGTYAYEAADSNFDGTAADSATERFYLFQPSVAASELNEHPEEWDNTKDLGITRFRNLVIQKRNAEGEPIEGAEFTIYGPFDSVDEYNAAVSLVNEEGWDALSEDYASAVKTTDSTGNALSDEYPYTVSYQVEVSGKDAVSSADKGQGELDYQHPSMTVTVTNTRNKGYLTVRKNLQDYQGNTLTGTGRQFYFTVLDEDGNAVELPEEFRYEGQQYVGWITDNTSRELFLPYGTYRVLETDEEGQPYDAQNENLLYEVTTPDAVELSLANADSAEAVIVNKEKTIGSLTVTKRVNRTANGTTFYFIVTNSKGERMPMPDENGNPTEETIWRISASQNVMTDTAIGSLTLKNLPYDTYTVTEVRENGEALADSYIYNVSYETTAQGVTASGQSGTITIDARDMAVTVTNTRKTGGGSGDGDGGGGGGSDGGGSTITVTTDVPTASITDPGIPLSPYPGDGSVIIPEGEVPLFGLPKTGDNSISAAGLAGIMLAALLSACGIIRKRKKEEES</sequence>
<dbReference type="Pfam" id="PF00746">
    <property type="entry name" value="Gram_pos_anchor"/>
    <property type="match status" value="1"/>
</dbReference>
<keyword evidence="6" id="KW-0472">Membrane</keyword>
<feature type="region of interest" description="Disordered" evidence="5">
    <location>
        <begin position="95"/>
        <end position="118"/>
    </location>
</feature>
<dbReference type="NCBIfam" id="TIGR01167">
    <property type="entry name" value="LPXTG_anchor"/>
    <property type="match status" value="1"/>
</dbReference>
<keyword evidence="1" id="KW-0134">Cell wall</keyword>
<evidence type="ECO:0000313" key="9">
    <source>
        <dbReference type="Proteomes" id="UP000886860"/>
    </source>
</evidence>
<dbReference type="Proteomes" id="UP000886860">
    <property type="component" value="Unassembled WGS sequence"/>
</dbReference>
<evidence type="ECO:0000259" key="7">
    <source>
        <dbReference type="PROSITE" id="PS50847"/>
    </source>
</evidence>